<name>A0ABV9CQF3_9ACTN</name>
<comment type="caution">
    <text evidence="1">The sequence shown here is derived from an EMBL/GenBank/DDBJ whole genome shotgun (WGS) entry which is preliminary data.</text>
</comment>
<evidence type="ECO:0008006" key="3">
    <source>
        <dbReference type="Google" id="ProtNLM"/>
    </source>
</evidence>
<dbReference type="InterPro" id="IPR036390">
    <property type="entry name" value="WH_DNA-bd_sf"/>
</dbReference>
<accession>A0ABV9CQF3</accession>
<evidence type="ECO:0000313" key="2">
    <source>
        <dbReference type="Proteomes" id="UP001596004"/>
    </source>
</evidence>
<dbReference type="EMBL" id="JBHSFP010000025">
    <property type="protein sequence ID" value="MFC4534720.1"/>
    <property type="molecule type" value="Genomic_DNA"/>
</dbReference>
<dbReference type="Proteomes" id="UP001596004">
    <property type="component" value="Unassembled WGS sequence"/>
</dbReference>
<reference evidence="2" key="1">
    <citation type="journal article" date="2019" name="Int. J. Syst. Evol. Microbiol.">
        <title>The Global Catalogue of Microorganisms (GCM) 10K type strain sequencing project: providing services to taxonomists for standard genome sequencing and annotation.</title>
        <authorList>
            <consortium name="The Broad Institute Genomics Platform"/>
            <consortium name="The Broad Institute Genome Sequencing Center for Infectious Disease"/>
            <person name="Wu L."/>
            <person name="Ma J."/>
        </authorList>
    </citation>
    <scope>NUCLEOTIDE SEQUENCE [LARGE SCALE GENOMIC DNA]</scope>
    <source>
        <strain evidence="2">CGMCC 4.7132</strain>
    </source>
</reference>
<keyword evidence="2" id="KW-1185">Reference proteome</keyword>
<dbReference type="SUPFAM" id="SSF46785">
    <property type="entry name" value="Winged helix' DNA-binding domain"/>
    <property type="match status" value="1"/>
</dbReference>
<dbReference type="RefSeq" id="WP_380845918.1">
    <property type="nucleotide sequence ID" value="NZ_JBHSFP010000025.1"/>
</dbReference>
<evidence type="ECO:0000313" key="1">
    <source>
        <dbReference type="EMBL" id="MFC4534720.1"/>
    </source>
</evidence>
<dbReference type="InterPro" id="IPR036388">
    <property type="entry name" value="WH-like_DNA-bd_sf"/>
</dbReference>
<protein>
    <recommendedName>
        <fullName evidence="3">MarR family transcriptional regulator</fullName>
    </recommendedName>
</protein>
<organism evidence="1 2">
    <name type="scientific">Sphaerisporangium dianthi</name>
    <dbReference type="NCBI Taxonomy" id="1436120"/>
    <lineage>
        <taxon>Bacteria</taxon>
        <taxon>Bacillati</taxon>
        <taxon>Actinomycetota</taxon>
        <taxon>Actinomycetes</taxon>
        <taxon>Streptosporangiales</taxon>
        <taxon>Streptosporangiaceae</taxon>
        <taxon>Sphaerisporangium</taxon>
    </lineage>
</organism>
<dbReference type="Gene3D" id="1.10.10.10">
    <property type="entry name" value="Winged helix-like DNA-binding domain superfamily/Winged helix DNA-binding domain"/>
    <property type="match status" value="1"/>
</dbReference>
<proteinExistence type="predicted"/>
<sequence length="174" mass="18982">MSHDDGIDILAAVERETAGLFAQADRLVEALAARAGLDAARFRCLAVLRRHSPLPLGRLAALAGLSEREAAETAGRMERDGQVTLRAGRPDDAPGEARAGRRRVPRRAQALVELHPAADRVCLDPALRELREAWYPLVRGRCDDLALVAGFMARSRRLTDLVGMTRPPAETFTL</sequence>
<gene>
    <name evidence="1" type="ORF">ACFO60_28515</name>
</gene>